<dbReference type="Pfam" id="PF01263">
    <property type="entry name" value="Aldose_epim"/>
    <property type="match status" value="1"/>
</dbReference>
<accession>A0A1G9BR70</accession>
<reference evidence="2" key="1">
    <citation type="submission" date="2016-10" db="EMBL/GenBank/DDBJ databases">
        <authorList>
            <person name="Varghese N."/>
            <person name="Submissions S."/>
        </authorList>
    </citation>
    <scope>NUCLEOTIDE SEQUENCE [LARGE SCALE GENOMIC DNA]</scope>
    <source>
        <strain evidence="2">CGMCC 1.11022</strain>
    </source>
</reference>
<dbReference type="CDD" id="cd09021">
    <property type="entry name" value="Aldose_epim_Ec_YphB"/>
    <property type="match status" value="1"/>
</dbReference>
<proteinExistence type="predicted"/>
<dbReference type="InterPro" id="IPR008183">
    <property type="entry name" value="Aldose_1/G6P_1-epimerase"/>
</dbReference>
<gene>
    <name evidence="1" type="ORF">SAMN05428953_11546</name>
</gene>
<dbReference type="GO" id="GO:0005975">
    <property type="term" value="P:carbohydrate metabolic process"/>
    <property type="evidence" value="ECO:0007669"/>
    <property type="project" value="InterPro"/>
</dbReference>
<dbReference type="InterPro" id="IPR014718">
    <property type="entry name" value="GH-type_carb-bd"/>
</dbReference>
<organism evidence="1 2">
    <name type="scientific">Mesorhizobium muleiense</name>
    <dbReference type="NCBI Taxonomy" id="1004279"/>
    <lineage>
        <taxon>Bacteria</taxon>
        <taxon>Pseudomonadati</taxon>
        <taxon>Pseudomonadota</taxon>
        <taxon>Alphaproteobacteria</taxon>
        <taxon>Hyphomicrobiales</taxon>
        <taxon>Phyllobacteriaceae</taxon>
        <taxon>Mesorhizobium</taxon>
    </lineage>
</organism>
<evidence type="ECO:0000313" key="2">
    <source>
        <dbReference type="Proteomes" id="UP000198894"/>
    </source>
</evidence>
<dbReference type="GO" id="GO:0030246">
    <property type="term" value="F:carbohydrate binding"/>
    <property type="evidence" value="ECO:0007669"/>
    <property type="project" value="InterPro"/>
</dbReference>
<dbReference type="RefSeq" id="WP_091596974.1">
    <property type="nucleotide sequence ID" value="NZ_FNEE01000015.1"/>
</dbReference>
<sequence>MADIEIANEAISLTVTTTGGAIWRFISRSDSLETPLFRQPSQGRERAALKSGCFPLVPFGNRVRGNRFSFEGRKHSLEPNMGWDRHYLHGDGWTGEWRLASHAKGEIVLSFGHRGTETPYAYDAEQRFTLAGPTLTTTLSVTNRGEFALPFGLGWHPYFPLTKETTLKAAARSYWEEDSSWLPTVEHPVAGDIDFSQPRGLPRRWVNTVFEGWNGEAKIDWPENGISLAIDADPLFSRYLVFVSDPAFDAGYDYDFFCFEPMSHSADGHNMPSGGGLVRLAPGEGLTGSVRYTCHRS</sequence>
<dbReference type="AlphaFoldDB" id="A0A1G9BR70"/>
<evidence type="ECO:0000313" key="1">
    <source>
        <dbReference type="EMBL" id="SDK41936.1"/>
    </source>
</evidence>
<dbReference type="EMBL" id="FNEE01000015">
    <property type="protein sequence ID" value="SDK41936.1"/>
    <property type="molecule type" value="Genomic_DNA"/>
</dbReference>
<dbReference type="Gene3D" id="2.70.98.10">
    <property type="match status" value="1"/>
</dbReference>
<dbReference type="Proteomes" id="UP000198894">
    <property type="component" value="Unassembled WGS sequence"/>
</dbReference>
<keyword evidence="2" id="KW-1185">Reference proteome</keyword>
<dbReference type="InterPro" id="IPR011013">
    <property type="entry name" value="Gal_mutarotase_sf_dom"/>
</dbReference>
<dbReference type="GO" id="GO:0016853">
    <property type="term" value="F:isomerase activity"/>
    <property type="evidence" value="ECO:0007669"/>
    <property type="project" value="InterPro"/>
</dbReference>
<dbReference type="SUPFAM" id="SSF74650">
    <property type="entry name" value="Galactose mutarotase-like"/>
    <property type="match status" value="1"/>
</dbReference>
<name>A0A1G9BR70_9HYPH</name>
<protein>
    <submittedName>
        <fullName evidence="1">Aldose 1-epimerase</fullName>
    </submittedName>
</protein>